<dbReference type="PANTHER" id="PTHR10640:SF7">
    <property type="entry name" value="METHYLTHIORIBULOSE-1-PHOSPHATE DEHYDRATASE"/>
    <property type="match status" value="1"/>
</dbReference>
<evidence type="ECO:0000259" key="9">
    <source>
        <dbReference type="SMART" id="SM01007"/>
    </source>
</evidence>
<keyword evidence="4" id="KW-0862">Zinc</keyword>
<feature type="region of interest" description="Disordered" evidence="8">
    <location>
        <begin position="419"/>
        <end position="440"/>
    </location>
</feature>
<dbReference type="EMBL" id="BTRK01000006">
    <property type="protein sequence ID" value="GMR60835.1"/>
    <property type="molecule type" value="Genomic_DNA"/>
</dbReference>
<evidence type="ECO:0000256" key="3">
    <source>
        <dbReference type="ARBA" id="ARBA00022723"/>
    </source>
</evidence>
<dbReference type="SUPFAM" id="SSF53639">
    <property type="entry name" value="AraD/HMP-PK domain-like"/>
    <property type="match status" value="1"/>
</dbReference>
<evidence type="ECO:0000256" key="5">
    <source>
        <dbReference type="ARBA" id="ARBA00023167"/>
    </source>
</evidence>
<protein>
    <recommendedName>
        <fullName evidence="9">Class II aldolase/adducin N-terminal domain-containing protein</fullName>
    </recommendedName>
</protein>
<comment type="caution">
    <text evidence="10">The sequence shown here is derived from an EMBL/GenBank/DDBJ whole genome shotgun (WGS) entry which is preliminary data.</text>
</comment>
<feature type="domain" description="Class II aldolase/adducin N-terminal" evidence="9">
    <location>
        <begin position="190"/>
        <end position="389"/>
    </location>
</feature>
<gene>
    <name evidence="10" type="ORF">PMAYCL1PPCAC_31030</name>
</gene>
<reference evidence="11" key="1">
    <citation type="submission" date="2022-10" db="EMBL/GenBank/DDBJ databases">
        <title>Genome assembly of Pristionchus species.</title>
        <authorList>
            <person name="Yoshida K."/>
            <person name="Sommer R.J."/>
        </authorList>
    </citation>
    <scope>NUCLEOTIDE SEQUENCE [LARGE SCALE GENOMIC DNA]</scope>
    <source>
        <strain evidence="11">RS5460</strain>
    </source>
</reference>
<dbReference type="FunFam" id="3.40.225.10:FF:000003">
    <property type="entry name" value="Methylthioribulose-1-phosphate dehydratase"/>
    <property type="match status" value="1"/>
</dbReference>
<feature type="compositionally biased region" description="Low complexity" evidence="8">
    <location>
        <begin position="422"/>
        <end position="434"/>
    </location>
</feature>
<evidence type="ECO:0000256" key="1">
    <source>
        <dbReference type="ARBA" id="ARBA00006274"/>
    </source>
</evidence>
<dbReference type="GO" id="GO:0046570">
    <property type="term" value="F:methylthioribulose 1-phosphate dehydratase activity"/>
    <property type="evidence" value="ECO:0007669"/>
    <property type="project" value="TreeGrafter"/>
</dbReference>
<keyword evidence="5" id="KW-0486">Methionine biosynthesis</keyword>
<proteinExistence type="inferred from homology"/>
<evidence type="ECO:0000313" key="10">
    <source>
        <dbReference type="EMBL" id="GMR60835.1"/>
    </source>
</evidence>
<comment type="function">
    <text evidence="7">Catalyzes the dehydration of methylthioribulose-1-phosphate (MTRu-1-P) into 2,3-diketo-5-methylthiopentyl-1-phosphate (DK-MTP-1-P). Functions in the methionine salvage pathway, which plays a key role in cancer, apoptosis, microbial proliferation and inflammation. May inhibit the CASP1-related inflammatory response (pyroptosis), the CASP9-dependent apoptotic pathway and the cytochrome c-dependent and APAF1-mediated cell death.</text>
</comment>
<dbReference type="PANTHER" id="PTHR10640">
    <property type="entry name" value="METHYLTHIORIBULOSE-1-PHOSPHATE DEHYDRATASE"/>
    <property type="match status" value="1"/>
</dbReference>
<evidence type="ECO:0000256" key="2">
    <source>
        <dbReference type="ARBA" id="ARBA00022605"/>
    </source>
</evidence>
<dbReference type="Pfam" id="PF00596">
    <property type="entry name" value="Aldolase_II"/>
    <property type="match status" value="1"/>
</dbReference>
<sequence>DDSVDERTIPDEQFVAARLRGPNHDKIMEQARIIERDFNACVARMREQQKARPKDNIADIYFEAPFRSEAVAVHRRLIEEDMATLEGQELEHNFEVQGCGIPVVTVEAEERMIRAIEKKKAREEERKGRLAEWNPDQRKKAEAASVNHKTKLIVFDSLEQGSGCTSCDGPCALDSRRSLMSCSNEPMLPELMADLLAQFYRMGWMTGSGGAMAAISCDNRLLLSPSSLQKERIKACDLFASSPNSMEVKTPVCMPKGKPTACEGIFKKIMSKTGAQCVIHSHSKASNLATRIIGSQEWVISGQEYIKGIYNFKTKKAMDNEDILIVPIIENRATEELLEPQVEAILSDPSFSQCSAILVRSHGVFVWGPTWQKTKIMAEVYDYLFELSVDMFRMGLPLIRPDDLSRAVRLGHIKDNASPRVTPIESYSSTTSTPSAPPAE</sequence>
<keyword evidence="11" id="KW-1185">Reference proteome</keyword>
<keyword evidence="2" id="KW-0028">Amino-acid biosynthesis</keyword>
<evidence type="ECO:0000256" key="6">
    <source>
        <dbReference type="ARBA" id="ARBA00023239"/>
    </source>
</evidence>
<dbReference type="InterPro" id="IPR001303">
    <property type="entry name" value="Aldolase_II/adducin_N"/>
</dbReference>
<evidence type="ECO:0000313" key="11">
    <source>
        <dbReference type="Proteomes" id="UP001328107"/>
    </source>
</evidence>
<organism evidence="10 11">
    <name type="scientific">Pristionchus mayeri</name>
    <dbReference type="NCBI Taxonomy" id="1317129"/>
    <lineage>
        <taxon>Eukaryota</taxon>
        <taxon>Metazoa</taxon>
        <taxon>Ecdysozoa</taxon>
        <taxon>Nematoda</taxon>
        <taxon>Chromadorea</taxon>
        <taxon>Rhabditida</taxon>
        <taxon>Rhabditina</taxon>
        <taxon>Diplogasteromorpha</taxon>
        <taxon>Diplogasteroidea</taxon>
        <taxon>Neodiplogasteridae</taxon>
        <taxon>Pristionchus</taxon>
    </lineage>
</organism>
<dbReference type="SMART" id="SM01007">
    <property type="entry name" value="Aldolase_II"/>
    <property type="match status" value="1"/>
</dbReference>
<keyword evidence="3" id="KW-0479">Metal-binding</keyword>
<dbReference type="InterPro" id="IPR017714">
    <property type="entry name" value="MethylthioRu-1-P_deHdtase_MtnB"/>
</dbReference>
<dbReference type="NCBIfam" id="TIGR03328">
    <property type="entry name" value="salvage_mtnB"/>
    <property type="match status" value="1"/>
</dbReference>
<keyword evidence="6" id="KW-0456">Lyase</keyword>
<comment type="similarity">
    <text evidence="1">Belongs to the aldolase class II family. Adducin subfamily.</text>
</comment>
<dbReference type="GO" id="GO:0046872">
    <property type="term" value="F:metal ion binding"/>
    <property type="evidence" value="ECO:0007669"/>
    <property type="project" value="UniProtKB-KW"/>
</dbReference>
<evidence type="ECO:0000256" key="8">
    <source>
        <dbReference type="SAM" id="MobiDB-lite"/>
    </source>
</evidence>
<evidence type="ECO:0000256" key="7">
    <source>
        <dbReference type="ARBA" id="ARBA00060021"/>
    </source>
</evidence>
<evidence type="ECO:0000256" key="4">
    <source>
        <dbReference type="ARBA" id="ARBA00022833"/>
    </source>
</evidence>
<dbReference type="Proteomes" id="UP001328107">
    <property type="component" value="Unassembled WGS sequence"/>
</dbReference>
<name>A0AAN5DEX6_9BILA</name>
<dbReference type="GO" id="GO:0019509">
    <property type="term" value="P:L-methionine salvage from methylthioadenosine"/>
    <property type="evidence" value="ECO:0007669"/>
    <property type="project" value="InterPro"/>
</dbReference>
<dbReference type="GO" id="GO:0005737">
    <property type="term" value="C:cytoplasm"/>
    <property type="evidence" value="ECO:0007669"/>
    <property type="project" value="InterPro"/>
</dbReference>
<dbReference type="InterPro" id="IPR036409">
    <property type="entry name" value="Aldolase_II/adducin_N_sf"/>
</dbReference>
<dbReference type="Gene3D" id="3.40.225.10">
    <property type="entry name" value="Class II aldolase/adducin N-terminal domain"/>
    <property type="match status" value="1"/>
</dbReference>
<feature type="non-terminal residue" evidence="10">
    <location>
        <position position="1"/>
    </location>
</feature>
<accession>A0AAN5DEX6</accession>
<dbReference type="AlphaFoldDB" id="A0AAN5DEX6"/>